<evidence type="ECO:0000259" key="1">
    <source>
        <dbReference type="SMART" id="SM00860"/>
    </source>
</evidence>
<sequence>MKKQWEKLEAWLRINHPSLLGDLNPPASDADILELEQRLGMALPTDYIACLKIHNGQKGRDGWLFNNREFLSTQQTLMSWSAWNDLLDEGDLDYKVSRPDASIQSGWWRKAWVPFATDGCGNYLCLDLSPSASGQYGQVINVFHDVQDRTREATSFTAWFENLVGNKQD</sequence>
<dbReference type="SMART" id="SM00860">
    <property type="entry name" value="SMI1_KNR4"/>
    <property type="match status" value="1"/>
</dbReference>
<dbReference type="RefSeq" id="WP_049183345.1">
    <property type="nucleotide sequence ID" value="NZ_CAAHBY010000015.1"/>
</dbReference>
<dbReference type="InterPro" id="IPR051873">
    <property type="entry name" value="KNR4/SMI1_regulator"/>
</dbReference>
<dbReference type="EMBL" id="CABDVL010000001">
    <property type="protein sequence ID" value="VTM47392.1"/>
    <property type="molecule type" value="Genomic_DNA"/>
</dbReference>
<dbReference type="InterPro" id="IPR018958">
    <property type="entry name" value="Knr4/Smi1-like_dom"/>
</dbReference>
<dbReference type="AlphaFoldDB" id="A0A4P0XGD5"/>
<name>A0A4P0XGD5_KLEPN</name>
<dbReference type="PANTHER" id="PTHR47432:SF1">
    <property type="entry name" value="CELL WALL ASSEMBLY REGULATOR SMI1"/>
    <property type="match status" value="1"/>
</dbReference>
<dbReference type="Pfam" id="PF09346">
    <property type="entry name" value="SMI1_KNR4"/>
    <property type="match status" value="1"/>
</dbReference>
<dbReference type="SUPFAM" id="SSF160631">
    <property type="entry name" value="SMI1/KNR4-like"/>
    <property type="match status" value="1"/>
</dbReference>
<dbReference type="Proteomes" id="UP000507695">
    <property type="component" value="Unassembled WGS sequence"/>
</dbReference>
<evidence type="ECO:0000313" key="2">
    <source>
        <dbReference type="EMBL" id="VTM47392.1"/>
    </source>
</evidence>
<feature type="domain" description="Knr4/Smi1-like" evidence="1">
    <location>
        <begin position="26"/>
        <end position="162"/>
    </location>
</feature>
<dbReference type="InterPro" id="IPR037883">
    <property type="entry name" value="Knr4/Smi1-like_sf"/>
</dbReference>
<dbReference type="PANTHER" id="PTHR47432">
    <property type="entry name" value="CELL WALL ASSEMBLY REGULATOR SMI1"/>
    <property type="match status" value="1"/>
</dbReference>
<gene>
    <name evidence="2" type="ORF">NCTC9183_00112</name>
</gene>
<dbReference type="Gene3D" id="3.40.1580.10">
    <property type="entry name" value="SMI1/KNR4-like"/>
    <property type="match status" value="1"/>
</dbReference>
<accession>A0A4P0XGD5</accession>
<proteinExistence type="predicted"/>
<protein>
    <submittedName>
        <fullName evidence="2">SMI1 / KNR4 family</fullName>
    </submittedName>
</protein>
<organism evidence="2">
    <name type="scientific">Klebsiella pneumoniae</name>
    <dbReference type="NCBI Taxonomy" id="573"/>
    <lineage>
        <taxon>Bacteria</taxon>
        <taxon>Pseudomonadati</taxon>
        <taxon>Pseudomonadota</taxon>
        <taxon>Gammaproteobacteria</taxon>
        <taxon>Enterobacterales</taxon>
        <taxon>Enterobacteriaceae</taxon>
        <taxon>Klebsiella/Raoultella group</taxon>
        <taxon>Klebsiella</taxon>
        <taxon>Klebsiella pneumoniae complex</taxon>
    </lineage>
</organism>
<reference evidence="2" key="1">
    <citation type="submission" date="2019-04" db="EMBL/GenBank/DDBJ databases">
        <authorList>
            <consortium name="Pathogen Informatics"/>
        </authorList>
    </citation>
    <scope>NUCLEOTIDE SEQUENCE</scope>
    <source>
        <strain evidence="2">NCTC9183</strain>
    </source>
</reference>